<dbReference type="Proteomes" id="UP000798662">
    <property type="component" value="Chromosome 3"/>
</dbReference>
<keyword evidence="2" id="KW-1185">Reference proteome</keyword>
<evidence type="ECO:0000313" key="2">
    <source>
        <dbReference type="Proteomes" id="UP000798662"/>
    </source>
</evidence>
<proteinExistence type="predicted"/>
<sequence>MAADCPAFVAKEGVRSLPLIGRVAVGLGSLFVDRLAGGAGHPLAIFPEGTTTNGRFLLRFRTGAFVAGLPVSPVVLSYGSPGGWSPTYESISAVAFVAGLLARPAHRVTVRQLPLYVPSAAERADARLYADNVRAVMAAAGEVGVSDSDFTDKLEYHVLTLGRSMPRNVRLRN</sequence>
<accession>A0ACC3CGB9</accession>
<comment type="caution">
    <text evidence="1">The sequence shown here is derived from an EMBL/GenBank/DDBJ whole genome shotgun (WGS) entry which is preliminary data.</text>
</comment>
<evidence type="ECO:0000313" key="1">
    <source>
        <dbReference type="EMBL" id="KAK1868812.1"/>
    </source>
</evidence>
<protein>
    <submittedName>
        <fullName evidence="1">Uncharacterized protein</fullName>
    </submittedName>
</protein>
<name>A0ACC3CGB9_PYRYE</name>
<gene>
    <name evidence="1" type="ORF">I4F81_011295</name>
</gene>
<organism evidence="1 2">
    <name type="scientific">Pyropia yezoensis</name>
    <name type="common">Susabi-nori</name>
    <name type="synonym">Porphyra yezoensis</name>
    <dbReference type="NCBI Taxonomy" id="2788"/>
    <lineage>
        <taxon>Eukaryota</taxon>
        <taxon>Rhodophyta</taxon>
        <taxon>Bangiophyceae</taxon>
        <taxon>Bangiales</taxon>
        <taxon>Bangiaceae</taxon>
        <taxon>Pyropia</taxon>
    </lineage>
</organism>
<reference evidence="1" key="1">
    <citation type="submission" date="2019-11" db="EMBL/GenBank/DDBJ databases">
        <title>Nori genome reveals adaptations in red seaweeds to the harsh intertidal environment.</title>
        <authorList>
            <person name="Wang D."/>
            <person name="Mao Y."/>
        </authorList>
    </citation>
    <scope>NUCLEOTIDE SEQUENCE</scope>
    <source>
        <tissue evidence="1">Gametophyte</tissue>
    </source>
</reference>
<dbReference type="EMBL" id="CM020620">
    <property type="protein sequence ID" value="KAK1868812.1"/>
    <property type="molecule type" value="Genomic_DNA"/>
</dbReference>